<keyword evidence="1" id="KW-0245">EGF-like domain</keyword>
<dbReference type="GO" id="GO:0016301">
    <property type="term" value="F:kinase activity"/>
    <property type="evidence" value="ECO:0007669"/>
    <property type="project" value="UniProtKB-KW"/>
</dbReference>
<keyword evidence="4" id="KW-0808">Transferase</keyword>
<evidence type="ECO:0000256" key="2">
    <source>
        <dbReference type="ARBA" id="ARBA00023157"/>
    </source>
</evidence>
<dbReference type="InterPro" id="IPR009030">
    <property type="entry name" value="Growth_fac_rcpt_cys_sf"/>
</dbReference>
<reference evidence="4" key="1">
    <citation type="submission" date="2022-05" db="EMBL/GenBank/DDBJ databases">
        <title>The Musa troglodytarum L. genome provides insights into the mechanism of non-climacteric behaviour and enrichment of carotenoids.</title>
        <authorList>
            <person name="Wang J."/>
        </authorList>
    </citation>
    <scope>NUCLEOTIDE SEQUENCE</scope>
    <source>
        <tissue evidence="4">Leaf</tissue>
    </source>
</reference>
<feature type="domain" description="EGF-like calcium-binding" evidence="3">
    <location>
        <begin position="168"/>
        <end position="210"/>
    </location>
</feature>
<keyword evidence="4" id="KW-0675">Receptor</keyword>
<dbReference type="FunFam" id="2.10.25.10:FF:000355">
    <property type="entry name" value="Wall-associated receptor kinase 3"/>
    <property type="match status" value="1"/>
</dbReference>
<dbReference type="CDD" id="cd00054">
    <property type="entry name" value="EGF_CA"/>
    <property type="match status" value="1"/>
</dbReference>
<dbReference type="EMBL" id="CP097504">
    <property type="protein sequence ID" value="URD88965.1"/>
    <property type="molecule type" value="Genomic_DNA"/>
</dbReference>
<sequence length="230" mass="25141">MFISGEVVSRRWYLDFTDRPYRFSDSRNRFTTIGCDTLACIKGHKDGDSYRSGCVSVCDDAGSLATGSCSGIGCCQTAIPRGMSYYEVSFAGEFNNSKLSRTEGGRVPLVVDWAIGENSCEEAQRDREAYAWISKHSECANSTNGPGYLCNCSSGYQGNPYLQNGCQDIVECALKEQYPCFGVCTNKQGGYNCVCPPGTQGDPFRPGDCYPESLSLAVKLIIEDMCFSTK</sequence>
<accession>A0A9E7JPR5</accession>
<dbReference type="Gene3D" id="2.10.25.10">
    <property type="entry name" value="Laminin"/>
    <property type="match status" value="1"/>
</dbReference>
<evidence type="ECO:0000313" key="5">
    <source>
        <dbReference type="Proteomes" id="UP001055439"/>
    </source>
</evidence>
<dbReference type="GO" id="GO:0005509">
    <property type="term" value="F:calcium ion binding"/>
    <property type="evidence" value="ECO:0007669"/>
    <property type="project" value="InterPro"/>
</dbReference>
<protein>
    <submittedName>
        <fullName evidence="4">Wall-associated receptor kinase</fullName>
    </submittedName>
</protein>
<dbReference type="OrthoDB" id="784156at2759"/>
<evidence type="ECO:0000259" key="3">
    <source>
        <dbReference type="SMART" id="SM00179"/>
    </source>
</evidence>
<keyword evidence="5" id="KW-1185">Reference proteome</keyword>
<organism evidence="4 5">
    <name type="scientific">Musa troglodytarum</name>
    <name type="common">fe'i banana</name>
    <dbReference type="NCBI Taxonomy" id="320322"/>
    <lineage>
        <taxon>Eukaryota</taxon>
        <taxon>Viridiplantae</taxon>
        <taxon>Streptophyta</taxon>
        <taxon>Embryophyta</taxon>
        <taxon>Tracheophyta</taxon>
        <taxon>Spermatophyta</taxon>
        <taxon>Magnoliopsida</taxon>
        <taxon>Liliopsida</taxon>
        <taxon>Zingiberales</taxon>
        <taxon>Musaceae</taxon>
        <taxon>Musa</taxon>
    </lineage>
</organism>
<gene>
    <name evidence="4" type="ORF">MUK42_07022</name>
</gene>
<evidence type="ECO:0000313" key="4">
    <source>
        <dbReference type="EMBL" id="URD88965.1"/>
    </source>
</evidence>
<evidence type="ECO:0000256" key="1">
    <source>
        <dbReference type="ARBA" id="ARBA00022536"/>
    </source>
</evidence>
<dbReference type="AlphaFoldDB" id="A0A9E7JPR5"/>
<dbReference type="Proteomes" id="UP001055439">
    <property type="component" value="Chromosome 2"/>
</dbReference>
<dbReference type="SUPFAM" id="SSF57184">
    <property type="entry name" value="Growth factor receptor domain"/>
    <property type="match status" value="1"/>
</dbReference>
<proteinExistence type="predicted"/>
<dbReference type="InterPro" id="IPR000152">
    <property type="entry name" value="EGF-type_Asp/Asn_hydroxyl_site"/>
</dbReference>
<dbReference type="SMART" id="SM00179">
    <property type="entry name" value="EGF_CA"/>
    <property type="match status" value="1"/>
</dbReference>
<dbReference type="InterPro" id="IPR001881">
    <property type="entry name" value="EGF-like_Ca-bd_dom"/>
</dbReference>
<dbReference type="PANTHER" id="PTHR33491">
    <property type="entry name" value="OSJNBA0016N04.9 PROTEIN"/>
    <property type="match status" value="1"/>
</dbReference>
<dbReference type="InterPro" id="IPR049883">
    <property type="entry name" value="NOTCH1_EGF-like"/>
</dbReference>
<dbReference type="PROSITE" id="PS00010">
    <property type="entry name" value="ASX_HYDROXYL"/>
    <property type="match status" value="1"/>
</dbReference>
<keyword evidence="2" id="KW-1015">Disulfide bond</keyword>
<name>A0A9E7JPR5_9LILI</name>
<keyword evidence="4" id="KW-0418">Kinase</keyword>
<dbReference type="Pfam" id="PF07645">
    <property type="entry name" value="EGF_CA"/>
    <property type="match status" value="1"/>
</dbReference>